<dbReference type="SUPFAM" id="SSF55469">
    <property type="entry name" value="FMN-dependent nitroreductase-like"/>
    <property type="match status" value="1"/>
</dbReference>
<keyword evidence="12" id="KW-1185">Reference proteome</keyword>
<sequence length="202" mass="21828">MPEAPFPLAEAPVNEAVRALLARASVPPRQLHDPAPDAAALSLAVAAAARAPDHGWLRPWRFVGIQGEDRAKFGDLLAQAMQARAPDTPEARLELERLKPLRSPLLVAAGAAIRAHPKIPAWEQEATAAAGIMNFINALDAMGFGCCWLSSPALQDLSIKAALGFAETDRLLGWIYVGTPEAERPRPERPAPQGFWRDWQPA</sequence>
<evidence type="ECO:0000313" key="12">
    <source>
        <dbReference type="Proteomes" id="UP000765160"/>
    </source>
</evidence>
<dbReference type="PANTHER" id="PTHR43821:SF1">
    <property type="entry name" value="NAD(P)H NITROREDUCTASE YDJA-RELATED"/>
    <property type="match status" value="1"/>
</dbReference>
<dbReference type="Proteomes" id="UP000765160">
    <property type="component" value="Unassembled WGS sequence"/>
</dbReference>
<comment type="cofactor">
    <cofactor evidence="1 8">
        <name>FMN</name>
        <dbReference type="ChEBI" id="CHEBI:58210"/>
    </cofactor>
</comment>
<evidence type="ECO:0000256" key="9">
    <source>
        <dbReference type="SAM" id="MobiDB-lite"/>
    </source>
</evidence>
<keyword evidence="4 8" id="KW-0288">FMN</keyword>
<evidence type="ECO:0000313" key="11">
    <source>
        <dbReference type="EMBL" id="NKE44629.1"/>
    </source>
</evidence>
<evidence type="ECO:0000256" key="3">
    <source>
        <dbReference type="ARBA" id="ARBA00022630"/>
    </source>
</evidence>
<keyword evidence="6 8" id="KW-0560">Oxidoreductase</keyword>
<feature type="domain" description="Nitroreductase" evidence="10">
    <location>
        <begin position="22"/>
        <end position="178"/>
    </location>
</feature>
<evidence type="ECO:0000256" key="7">
    <source>
        <dbReference type="ARBA" id="ARBA00023027"/>
    </source>
</evidence>
<dbReference type="PANTHER" id="PTHR43821">
    <property type="entry name" value="NAD(P)H NITROREDUCTASE YDJA-RELATED"/>
    <property type="match status" value="1"/>
</dbReference>
<dbReference type="InterPro" id="IPR029479">
    <property type="entry name" value="Nitroreductase"/>
</dbReference>
<evidence type="ECO:0000256" key="6">
    <source>
        <dbReference type="ARBA" id="ARBA00023002"/>
    </source>
</evidence>
<dbReference type="InterPro" id="IPR052530">
    <property type="entry name" value="NAD(P)H_nitroreductase"/>
</dbReference>
<dbReference type="EMBL" id="JAAVTX010000002">
    <property type="protein sequence ID" value="NKE44629.1"/>
    <property type="molecule type" value="Genomic_DNA"/>
</dbReference>
<evidence type="ECO:0000259" key="10">
    <source>
        <dbReference type="Pfam" id="PF00881"/>
    </source>
</evidence>
<dbReference type="InterPro" id="IPR026021">
    <property type="entry name" value="YdjA-like"/>
</dbReference>
<dbReference type="InterPro" id="IPR000415">
    <property type="entry name" value="Nitroreductase-like"/>
</dbReference>
<gene>
    <name evidence="11" type="ORF">HB662_07555</name>
</gene>
<evidence type="ECO:0000256" key="4">
    <source>
        <dbReference type="ARBA" id="ARBA00022643"/>
    </source>
</evidence>
<keyword evidence="3 8" id="KW-0285">Flavoprotein</keyword>
<dbReference type="PIRSF" id="PIRSF000232">
    <property type="entry name" value="YdjA"/>
    <property type="match status" value="1"/>
</dbReference>
<reference evidence="11 12" key="1">
    <citation type="submission" date="2020-03" db="EMBL/GenBank/DDBJ databases">
        <title>Roseomonas selenitidurans sp. nov. isolated from soil.</title>
        <authorList>
            <person name="Liu H."/>
        </authorList>
    </citation>
    <scope>NUCLEOTIDE SEQUENCE [LARGE SCALE GENOMIC DNA]</scope>
    <source>
        <strain evidence="11 12">JCM 15073</strain>
    </source>
</reference>
<dbReference type="Gene3D" id="3.40.109.10">
    <property type="entry name" value="NADH Oxidase"/>
    <property type="match status" value="1"/>
</dbReference>
<evidence type="ECO:0000256" key="5">
    <source>
        <dbReference type="ARBA" id="ARBA00022857"/>
    </source>
</evidence>
<dbReference type="Pfam" id="PF00881">
    <property type="entry name" value="Nitroreductase"/>
    <property type="match status" value="1"/>
</dbReference>
<feature type="region of interest" description="Disordered" evidence="9">
    <location>
        <begin position="182"/>
        <end position="202"/>
    </location>
</feature>
<protein>
    <recommendedName>
        <fullName evidence="8">Putative NAD(P)H nitroreductase</fullName>
        <ecNumber evidence="8">1.-.-.-</ecNumber>
    </recommendedName>
</protein>
<dbReference type="EC" id="1.-.-.-" evidence="8"/>
<keyword evidence="7 8" id="KW-0520">NAD</keyword>
<dbReference type="RefSeq" id="WP_168048787.1">
    <property type="nucleotide sequence ID" value="NZ_JAATJR010000002.1"/>
</dbReference>
<name>A0ABX1EX40_9PROT</name>
<evidence type="ECO:0000256" key="2">
    <source>
        <dbReference type="ARBA" id="ARBA00007118"/>
    </source>
</evidence>
<evidence type="ECO:0000256" key="8">
    <source>
        <dbReference type="PIRNR" id="PIRNR000232"/>
    </source>
</evidence>
<accession>A0ABX1EX40</accession>
<proteinExistence type="inferred from homology"/>
<keyword evidence="5 8" id="KW-0521">NADP</keyword>
<evidence type="ECO:0000256" key="1">
    <source>
        <dbReference type="ARBA" id="ARBA00001917"/>
    </source>
</evidence>
<organism evidence="11 12">
    <name type="scientific">Falsiroseomonas frigidaquae</name>
    <dbReference type="NCBI Taxonomy" id="487318"/>
    <lineage>
        <taxon>Bacteria</taxon>
        <taxon>Pseudomonadati</taxon>
        <taxon>Pseudomonadota</taxon>
        <taxon>Alphaproteobacteria</taxon>
        <taxon>Acetobacterales</taxon>
        <taxon>Roseomonadaceae</taxon>
        <taxon>Falsiroseomonas</taxon>
    </lineage>
</organism>
<comment type="caution">
    <text evidence="11">The sequence shown here is derived from an EMBL/GenBank/DDBJ whole genome shotgun (WGS) entry which is preliminary data.</text>
</comment>
<dbReference type="CDD" id="cd02135">
    <property type="entry name" value="YdjA-like"/>
    <property type="match status" value="1"/>
</dbReference>
<comment type="similarity">
    <text evidence="2 8">Belongs to the nitroreductase family.</text>
</comment>